<dbReference type="SMART" id="SM00252">
    <property type="entry name" value="SH2"/>
    <property type="match status" value="1"/>
</dbReference>
<accession>A0A3Q3EHC2</accession>
<dbReference type="GeneTree" id="ENSGT00940000158609"/>
<protein>
    <submittedName>
        <fullName evidence="10">Growth factor receptor bound protein 14</fullName>
    </submittedName>
</protein>
<feature type="domain" description="PH" evidence="8">
    <location>
        <begin position="228"/>
        <end position="389"/>
    </location>
</feature>
<dbReference type="GO" id="GO:0046627">
    <property type="term" value="P:negative regulation of insulin receptor signaling pathway"/>
    <property type="evidence" value="ECO:0007669"/>
    <property type="project" value="TreeGrafter"/>
</dbReference>
<dbReference type="SMART" id="SM00233">
    <property type="entry name" value="PH"/>
    <property type="match status" value="1"/>
</dbReference>
<dbReference type="InterPro" id="IPR000159">
    <property type="entry name" value="RA_dom"/>
</dbReference>
<evidence type="ECO:0000256" key="3">
    <source>
        <dbReference type="ARBA" id="ARBA00022490"/>
    </source>
</evidence>
<dbReference type="SUPFAM" id="SSF50729">
    <property type="entry name" value="PH domain-like"/>
    <property type="match status" value="1"/>
</dbReference>
<dbReference type="InterPro" id="IPR000980">
    <property type="entry name" value="SH2"/>
</dbReference>
<dbReference type="PROSITE" id="PS50200">
    <property type="entry name" value="RA"/>
    <property type="match status" value="1"/>
</dbReference>
<evidence type="ECO:0000256" key="4">
    <source>
        <dbReference type="ARBA" id="ARBA00022553"/>
    </source>
</evidence>
<dbReference type="InterPro" id="IPR015042">
    <property type="entry name" value="BPS-dom"/>
</dbReference>
<dbReference type="PANTHER" id="PTHR11243">
    <property type="entry name" value="GROWTH FACTOR RECEPTOR-BOUND PROTEIN"/>
    <property type="match status" value="1"/>
</dbReference>
<dbReference type="PRINTS" id="PR00401">
    <property type="entry name" value="SH2DOMAIN"/>
</dbReference>
<evidence type="ECO:0000256" key="6">
    <source>
        <dbReference type="PROSITE-ProRule" id="PRU00191"/>
    </source>
</evidence>
<evidence type="ECO:0000259" key="8">
    <source>
        <dbReference type="PROSITE" id="PS50003"/>
    </source>
</evidence>
<keyword evidence="5 6" id="KW-0727">SH2 domain</keyword>
<evidence type="ECO:0000313" key="11">
    <source>
        <dbReference type="Proteomes" id="UP000261660"/>
    </source>
</evidence>
<dbReference type="Ensembl" id="ENSLBET00000007198.1">
    <property type="protein sequence ID" value="ENSLBEP00000006856.1"/>
    <property type="gene ID" value="ENSLBEG00000005269.1"/>
</dbReference>
<dbReference type="FunFam" id="3.10.20.90:FF:000133">
    <property type="entry name" value="growth factor receptor-bound protein 14 isoform X2"/>
    <property type="match status" value="1"/>
</dbReference>
<feature type="domain" description="SH2" evidence="7">
    <location>
        <begin position="479"/>
        <end position="575"/>
    </location>
</feature>
<sequence length="580" mass="65540">MSDMNNTLDEIHTPGCLGEKAEIFQSGRGNASGFPGPALIPLRAPLLQPNAQKIGTPLCKGNRSIKEGEESYPSPFPEFIPSTITPLVSECLLPRTKSSATQVIKVYNEDNTSRAVEVPSDITARDVCQLFVLKNHCIDDHSWTLFEHLSHLGIERTIEDHESVMEVLSGWGVDTDCRLYFRKNFAKYEFFRKPLDFFPDHMVSISSEANGMVDHSQLIQTFLNSSTCPEIHGHLHAKEQSRKSWKKFYFVLRRSGLYFSNKGTSKVSWHISQAETQLSTLLTSEAYTSSTSHANTTTSQPPSVHYNSRAFVVDCRKALEPRHLQFIADFSDSDVFTMLSAKKLHGAPTDYGFCVKPTKCSSARDLKLLCADDEQTRTCWITAMRLLKYGMQLYQNFIQPHQKQKASPMRSISENSLVAMDFSGQKSRVIENPSEVMSVAVEEGLSWRRKSCHRLSGHGSPSTSQNSLSNIALHLAQSWFHSKLSRDEAQRLITQQGLIDGVFLLRDSQSNPKTFVLSLCHMQKIKHFQILPVDDEGELFYSLDDGHTRFTDLIQLVEFYQLNRGVLPCKLKHHCARITL</sequence>
<evidence type="ECO:0000256" key="2">
    <source>
        <dbReference type="ARBA" id="ARBA00006708"/>
    </source>
</evidence>
<dbReference type="PANTHER" id="PTHR11243:SF22">
    <property type="entry name" value="GROWTH FACTOR RECEPTOR-BOUND PROTEIN 14"/>
    <property type="match status" value="1"/>
</dbReference>
<dbReference type="STRING" id="56723.ENSLBEP00000006856"/>
<dbReference type="SMART" id="SM00314">
    <property type="entry name" value="RA"/>
    <property type="match status" value="1"/>
</dbReference>
<dbReference type="GO" id="GO:0005737">
    <property type="term" value="C:cytoplasm"/>
    <property type="evidence" value="ECO:0007669"/>
    <property type="project" value="UniProtKB-SubCell"/>
</dbReference>
<dbReference type="PROSITE" id="PS50003">
    <property type="entry name" value="PH_DOMAIN"/>
    <property type="match status" value="1"/>
</dbReference>
<dbReference type="Pfam" id="PF21989">
    <property type="entry name" value="RA_2"/>
    <property type="match status" value="1"/>
</dbReference>
<keyword evidence="11" id="KW-1185">Reference proteome</keyword>
<dbReference type="CDD" id="cd16139">
    <property type="entry name" value="RA_GRB14"/>
    <property type="match status" value="1"/>
</dbReference>
<dbReference type="Pfam" id="PF08947">
    <property type="entry name" value="BPS"/>
    <property type="match status" value="1"/>
</dbReference>
<proteinExistence type="inferred from homology"/>
<dbReference type="CDD" id="cd01259">
    <property type="entry name" value="PH_APBB1IP"/>
    <property type="match status" value="1"/>
</dbReference>
<comment type="similarity">
    <text evidence="2">Belongs to the GRB7/10/14 family.</text>
</comment>
<dbReference type="SUPFAM" id="SSF55550">
    <property type="entry name" value="SH2 domain"/>
    <property type="match status" value="1"/>
</dbReference>
<name>A0A3Q3EHC2_9LABR</name>
<dbReference type="Gene3D" id="2.30.29.30">
    <property type="entry name" value="Pleckstrin-homology domain (PH domain)/Phosphotyrosine-binding domain (PTB)"/>
    <property type="match status" value="1"/>
</dbReference>
<dbReference type="SUPFAM" id="SSF54236">
    <property type="entry name" value="Ubiquitin-like"/>
    <property type="match status" value="1"/>
</dbReference>
<evidence type="ECO:0000256" key="1">
    <source>
        <dbReference type="ARBA" id="ARBA00004496"/>
    </source>
</evidence>
<dbReference type="InterPro" id="IPR039664">
    <property type="entry name" value="GRB/APBB1IP"/>
</dbReference>
<dbReference type="Pfam" id="PF00169">
    <property type="entry name" value="PH"/>
    <property type="match status" value="1"/>
</dbReference>
<evidence type="ECO:0000259" key="9">
    <source>
        <dbReference type="PROSITE" id="PS50200"/>
    </source>
</evidence>
<dbReference type="PROSITE" id="PS50001">
    <property type="entry name" value="SH2"/>
    <property type="match status" value="1"/>
</dbReference>
<dbReference type="GO" id="GO:0005886">
    <property type="term" value="C:plasma membrane"/>
    <property type="evidence" value="ECO:0007669"/>
    <property type="project" value="TreeGrafter"/>
</dbReference>
<dbReference type="Gene3D" id="3.10.20.90">
    <property type="entry name" value="Phosphatidylinositol 3-kinase Catalytic Subunit, Chain A, domain 1"/>
    <property type="match status" value="1"/>
</dbReference>
<evidence type="ECO:0000259" key="7">
    <source>
        <dbReference type="PROSITE" id="PS50001"/>
    </source>
</evidence>
<dbReference type="AlphaFoldDB" id="A0A3Q3EHC2"/>
<dbReference type="InterPro" id="IPR001849">
    <property type="entry name" value="PH_domain"/>
</dbReference>
<dbReference type="Pfam" id="PF00017">
    <property type="entry name" value="SH2"/>
    <property type="match status" value="1"/>
</dbReference>
<evidence type="ECO:0000313" key="10">
    <source>
        <dbReference type="Ensembl" id="ENSLBEP00000006856.1"/>
    </source>
</evidence>
<keyword evidence="4" id="KW-0597">Phosphoprotein</keyword>
<keyword evidence="3" id="KW-0963">Cytoplasm</keyword>
<evidence type="ECO:0000256" key="5">
    <source>
        <dbReference type="ARBA" id="ARBA00022999"/>
    </source>
</evidence>
<dbReference type="Proteomes" id="UP000261660">
    <property type="component" value="Unplaced"/>
</dbReference>
<dbReference type="Gene3D" id="3.30.505.10">
    <property type="entry name" value="SH2 domain"/>
    <property type="match status" value="1"/>
</dbReference>
<dbReference type="InterPro" id="IPR029071">
    <property type="entry name" value="Ubiquitin-like_domsf"/>
</dbReference>
<dbReference type="GO" id="GO:0008286">
    <property type="term" value="P:insulin receptor signaling pathway"/>
    <property type="evidence" value="ECO:0007669"/>
    <property type="project" value="TreeGrafter"/>
</dbReference>
<dbReference type="InterPro" id="IPR036860">
    <property type="entry name" value="SH2_dom_sf"/>
</dbReference>
<comment type="subcellular location">
    <subcellularLocation>
        <location evidence="1">Cytoplasm</location>
    </subcellularLocation>
</comment>
<dbReference type="InterPro" id="IPR039665">
    <property type="entry name" value="PH_APBB1IP"/>
</dbReference>
<reference evidence="10" key="1">
    <citation type="submission" date="2025-08" db="UniProtKB">
        <authorList>
            <consortium name="Ensembl"/>
        </authorList>
    </citation>
    <scope>IDENTIFICATION</scope>
</reference>
<dbReference type="InterPro" id="IPR011993">
    <property type="entry name" value="PH-like_dom_sf"/>
</dbReference>
<dbReference type="InParanoid" id="A0A3Q3EHC2"/>
<feature type="domain" description="Ras-associating" evidence="9">
    <location>
        <begin position="100"/>
        <end position="186"/>
    </location>
</feature>
<reference evidence="10" key="2">
    <citation type="submission" date="2025-09" db="UniProtKB">
        <authorList>
            <consortium name="Ensembl"/>
        </authorList>
    </citation>
    <scope>IDENTIFICATION</scope>
</reference>
<dbReference type="FunFam" id="3.30.505.10:FF:000015">
    <property type="entry name" value="Growth factor receptor-bound protein 10 isoform X1"/>
    <property type="match status" value="1"/>
</dbReference>
<organism evidence="10 11">
    <name type="scientific">Labrus bergylta</name>
    <name type="common">ballan wrasse</name>
    <dbReference type="NCBI Taxonomy" id="56723"/>
    <lineage>
        <taxon>Eukaryota</taxon>
        <taxon>Metazoa</taxon>
        <taxon>Chordata</taxon>
        <taxon>Craniata</taxon>
        <taxon>Vertebrata</taxon>
        <taxon>Euteleostomi</taxon>
        <taxon>Actinopterygii</taxon>
        <taxon>Neopterygii</taxon>
        <taxon>Teleostei</taxon>
        <taxon>Neoteleostei</taxon>
        <taxon>Acanthomorphata</taxon>
        <taxon>Eupercaria</taxon>
        <taxon>Labriformes</taxon>
        <taxon>Labridae</taxon>
        <taxon>Labrus</taxon>
    </lineage>
</organism>